<evidence type="ECO:0000313" key="2">
    <source>
        <dbReference type="Proteomes" id="UP000887575"/>
    </source>
</evidence>
<organism evidence="2 3">
    <name type="scientific">Mesorhabditis belari</name>
    <dbReference type="NCBI Taxonomy" id="2138241"/>
    <lineage>
        <taxon>Eukaryota</taxon>
        <taxon>Metazoa</taxon>
        <taxon>Ecdysozoa</taxon>
        <taxon>Nematoda</taxon>
        <taxon>Chromadorea</taxon>
        <taxon>Rhabditida</taxon>
        <taxon>Rhabditina</taxon>
        <taxon>Rhabditomorpha</taxon>
        <taxon>Rhabditoidea</taxon>
        <taxon>Rhabditidae</taxon>
        <taxon>Mesorhabditinae</taxon>
        <taxon>Mesorhabditis</taxon>
    </lineage>
</organism>
<evidence type="ECO:0000256" key="1">
    <source>
        <dbReference type="SAM" id="MobiDB-lite"/>
    </source>
</evidence>
<dbReference type="AlphaFoldDB" id="A0AAF3EF40"/>
<sequence length="306" mass="34206">MKFPEDVPVGAYVPPILRSATIVPSDCTFTARYNKNTKLINYKYEMTWNELHESLDRAEERDDSFHKVEAIEPKVMCDGVCKKKHKPKKLSQRGRCGHYLCVPCSTLVKNPDGTDGCSAWQCYRSAFGWESEQQAKKYYETRICASKERDKLQPISCCASVASANKSPISSSPLATSTPISKPSHSVSLSQDVSRLQRSSSEPRSYGNTSTPRSHSNQSSSYKDEEVGGEVTLEKCLNEIIGPRPLKDGQVFLLTKEYPSKKHVLFLINKEANRGLPLYKLASIGGKPEIQIAIDYSGQMRSKKVL</sequence>
<name>A0AAF3EF40_9BILA</name>
<evidence type="ECO:0000313" key="3">
    <source>
        <dbReference type="WBParaSite" id="MBELARI_LOCUS126"/>
    </source>
</evidence>
<keyword evidence="2" id="KW-1185">Reference proteome</keyword>
<protein>
    <submittedName>
        <fullName evidence="3">Uncharacterized protein</fullName>
    </submittedName>
</protein>
<reference evidence="3" key="1">
    <citation type="submission" date="2024-02" db="UniProtKB">
        <authorList>
            <consortium name="WormBaseParasite"/>
        </authorList>
    </citation>
    <scope>IDENTIFICATION</scope>
</reference>
<dbReference type="Proteomes" id="UP000887575">
    <property type="component" value="Unassembled WGS sequence"/>
</dbReference>
<dbReference type="PANTHER" id="PTHR31430:SF4">
    <property type="entry name" value="RING-TYPE DOMAIN-CONTAINING PROTEIN"/>
    <property type="match status" value="1"/>
</dbReference>
<dbReference type="PANTHER" id="PTHR31430">
    <property type="entry name" value="PROTEIN CBG22332-RELATED"/>
    <property type="match status" value="1"/>
</dbReference>
<feature type="compositionally biased region" description="Polar residues" evidence="1">
    <location>
        <begin position="165"/>
        <end position="221"/>
    </location>
</feature>
<dbReference type="WBParaSite" id="MBELARI_LOCUS126">
    <property type="protein sequence ID" value="MBELARI_LOCUS126"/>
    <property type="gene ID" value="MBELARI_LOCUS126"/>
</dbReference>
<accession>A0AAF3EF40</accession>
<proteinExistence type="predicted"/>
<feature type="region of interest" description="Disordered" evidence="1">
    <location>
        <begin position="165"/>
        <end position="225"/>
    </location>
</feature>